<evidence type="ECO:0000256" key="1">
    <source>
        <dbReference type="SAM" id="MobiDB-lite"/>
    </source>
</evidence>
<reference evidence="2 3" key="1">
    <citation type="submission" date="2019-10" db="EMBL/GenBank/DDBJ databases">
        <title>Streptomyces sp. strain GY16 isolated from leaves of Broussonetia papyrifera.</title>
        <authorList>
            <person name="Mo P."/>
        </authorList>
    </citation>
    <scope>NUCLEOTIDE SEQUENCE [LARGE SCALE GENOMIC DNA]</scope>
    <source>
        <strain evidence="2 3">GY16</strain>
    </source>
</reference>
<gene>
    <name evidence="2" type="ORF">F9278_11585</name>
</gene>
<name>A0A5P8K138_9ACTN</name>
<protein>
    <submittedName>
        <fullName evidence="2">Uncharacterized protein</fullName>
    </submittedName>
</protein>
<keyword evidence="3" id="KW-1185">Reference proteome</keyword>
<evidence type="ECO:0000313" key="2">
    <source>
        <dbReference type="EMBL" id="QFQ96756.1"/>
    </source>
</evidence>
<dbReference type="EMBL" id="CP045096">
    <property type="protein sequence ID" value="QFQ96756.1"/>
    <property type="molecule type" value="Genomic_DNA"/>
</dbReference>
<proteinExistence type="predicted"/>
<dbReference type="RefSeq" id="WP_152168249.1">
    <property type="nucleotide sequence ID" value="NZ_CP045096.1"/>
</dbReference>
<evidence type="ECO:0000313" key="3">
    <source>
        <dbReference type="Proteomes" id="UP000327294"/>
    </source>
</evidence>
<feature type="compositionally biased region" description="Basic residues" evidence="1">
    <location>
        <begin position="1"/>
        <end position="13"/>
    </location>
</feature>
<feature type="region of interest" description="Disordered" evidence="1">
    <location>
        <begin position="1"/>
        <end position="36"/>
    </location>
</feature>
<dbReference type="AlphaFoldDB" id="A0A5P8K138"/>
<dbReference type="Proteomes" id="UP000327294">
    <property type="component" value="Chromosome"/>
</dbReference>
<sequence>MPRKRPGALRAARRRLDGDRPLSRDTPPESRIHGLSARTSAAVHRYEALSTDYDVFPGVTAYALRRYRAFAGGSGTRPRYPFLDDCGCRGCALRDIRHVRDMLDTVLCHLPPRPRAELGRLVASLDIRYLERTLPDPFVHVRRWWRPYAWWYRRLEGCRYAATGVV</sequence>
<feature type="compositionally biased region" description="Basic and acidic residues" evidence="1">
    <location>
        <begin position="14"/>
        <end position="32"/>
    </location>
</feature>
<dbReference type="KEGG" id="sphv:F9278_11585"/>
<organism evidence="2 3">
    <name type="scientific">Streptomyces phaeolivaceus</name>
    <dbReference type="NCBI Taxonomy" id="2653200"/>
    <lineage>
        <taxon>Bacteria</taxon>
        <taxon>Bacillati</taxon>
        <taxon>Actinomycetota</taxon>
        <taxon>Actinomycetes</taxon>
        <taxon>Kitasatosporales</taxon>
        <taxon>Streptomycetaceae</taxon>
        <taxon>Streptomyces</taxon>
    </lineage>
</organism>
<accession>A0A5P8K138</accession>